<evidence type="ECO:0000313" key="2">
    <source>
        <dbReference type="Proteomes" id="UP001627154"/>
    </source>
</evidence>
<proteinExistence type="predicted"/>
<dbReference type="Proteomes" id="UP001627154">
    <property type="component" value="Unassembled WGS sequence"/>
</dbReference>
<name>A0ABD2XGM7_9HYME</name>
<protein>
    <submittedName>
        <fullName evidence="1">Uncharacterized protein</fullName>
    </submittedName>
</protein>
<dbReference type="AlphaFoldDB" id="A0ABD2XGM7"/>
<gene>
    <name evidence="1" type="ORF">TKK_002873</name>
</gene>
<dbReference type="EMBL" id="JBJJXI010000025">
    <property type="protein sequence ID" value="KAL3404386.1"/>
    <property type="molecule type" value="Genomic_DNA"/>
</dbReference>
<keyword evidence="2" id="KW-1185">Reference proteome</keyword>
<reference evidence="1 2" key="1">
    <citation type="journal article" date="2024" name="bioRxiv">
        <title>A reference genome for Trichogramma kaykai: A tiny desert-dwelling parasitoid wasp with competing sex-ratio distorters.</title>
        <authorList>
            <person name="Culotta J."/>
            <person name="Lindsey A.R."/>
        </authorList>
    </citation>
    <scope>NUCLEOTIDE SEQUENCE [LARGE SCALE GENOMIC DNA]</scope>
    <source>
        <strain evidence="1 2">KSX58</strain>
    </source>
</reference>
<accession>A0ABD2XGM7</accession>
<evidence type="ECO:0000313" key="1">
    <source>
        <dbReference type="EMBL" id="KAL3404386.1"/>
    </source>
</evidence>
<organism evidence="1 2">
    <name type="scientific">Trichogramma kaykai</name>
    <dbReference type="NCBI Taxonomy" id="54128"/>
    <lineage>
        <taxon>Eukaryota</taxon>
        <taxon>Metazoa</taxon>
        <taxon>Ecdysozoa</taxon>
        <taxon>Arthropoda</taxon>
        <taxon>Hexapoda</taxon>
        <taxon>Insecta</taxon>
        <taxon>Pterygota</taxon>
        <taxon>Neoptera</taxon>
        <taxon>Endopterygota</taxon>
        <taxon>Hymenoptera</taxon>
        <taxon>Apocrita</taxon>
        <taxon>Proctotrupomorpha</taxon>
        <taxon>Chalcidoidea</taxon>
        <taxon>Trichogrammatidae</taxon>
        <taxon>Trichogramma</taxon>
    </lineage>
</organism>
<sequence length="141" mass="16521">MRYKKRITSRHYGKVYFKLWALKITMKTYVSFEWMFALSTRISRASIFFSTSSSHFNYTLVRSSLRSRDKAVNAYNTRRANARAQHSAHVMRARGKGETIVYNASRESSAQRRSAMSTRLELEKGSSRLQCFQLSFNPHEF</sequence>
<comment type="caution">
    <text evidence="1">The sequence shown here is derived from an EMBL/GenBank/DDBJ whole genome shotgun (WGS) entry which is preliminary data.</text>
</comment>